<dbReference type="Proteomes" id="UP000094444">
    <property type="component" value="Unassembled WGS sequence"/>
</dbReference>
<organism evidence="2 3">
    <name type="scientific">Diaporthe helianthi</name>
    <dbReference type="NCBI Taxonomy" id="158607"/>
    <lineage>
        <taxon>Eukaryota</taxon>
        <taxon>Fungi</taxon>
        <taxon>Dikarya</taxon>
        <taxon>Ascomycota</taxon>
        <taxon>Pezizomycotina</taxon>
        <taxon>Sordariomycetes</taxon>
        <taxon>Sordariomycetidae</taxon>
        <taxon>Diaporthales</taxon>
        <taxon>Diaporthaceae</taxon>
        <taxon>Diaporthe</taxon>
    </lineage>
</organism>
<protein>
    <submittedName>
        <fullName evidence="2">Uncharacterized protein</fullName>
    </submittedName>
</protein>
<reference evidence="2" key="1">
    <citation type="submission" date="2017-09" db="EMBL/GenBank/DDBJ databases">
        <title>Polyketide synthases of a Diaporthe helianthi virulent isolate.</title>
        <authorList>
            <person name="Baroncelli R."/>
        </authorList>
    </citation>
    <scope>NUCLEOTIDE SEQUENCE [LARGE SCALE GENOMIC DNA]</scope>
    <source>
        <strain evidence="2">7/96</strain>
    </source>
</reference>
<comment type="caution">
    <text evidence="2">The sequence shown here is derived from an EMBL/GenBank/DDBJ whole genome shotgun (WGS) entry which is preliminary data.</text>
</comment>
<evidence type="ECO:0000313" key="2">
    <source>
        <dbReference type="EMBL" id="POS78775.1"/>
    </source>
</evidence>
<dbReference type="EMBL" id="MAVT02000161">
    <property type="protein sequence ID" value="POS78775.1"/>
    <property type="molecule type" value="Genomic_DNA"/>
</dbReference>
<gene>
    <name evidence="2" type="ORF">DHEL01_v202842</name>
</gene>
<name>A0A2P5I8H0_DIAHE</name>
<feature type="region of interest" description="Disordered" evidence="1">
    <location>
        <begin position="65"/>
        <end position="103"/>
    </location>
</feature>
<keyword evidence="3" id="KW-1185">Reference proteome</keyword>
<feature type="region of interest" description="Disordered" evidence="1">
    <location>
        <begin position="1"/>
        <end position="22"/>
    </location>
</feature>
<dbReference type="InParanoid" id="A0A2P5I8H0"/>
<feature type="compositionally biased region" description="Basic and acidic residues" evidence="1">
    <location>
        <begin position="84"/>
        <end position="103"/>
    </location>
</feature>
<sequence length="103" mass="11328">MPHSPMRNRQSKAPNAKGPSIPRLDVATATLLPLLCEAVSPVHHRSKQLSSFFGFDFAPLGLVRLSPPLNPTKAQPAPRPARCRSRDQERSHDGGFDYSEVSK</sequence>
<evidence type="ECO:0000256" key="1">
    <source>
        <dbReference type="SAM" id="MobiDB-lite"/>
    </source>
</evidence>
<accession>A0A2P5I8H0</accession>
<dbReference type="AlphaFoldDB" id="A0A2P5I8H0"/>
<evidence type="ECO:0000313" key="3">
    <source>
        <dbReference type="Proteomes" id="UP000094444"/>
    </source>
</evidence>
<proteinExistence type="predicted"/>